<dbReference type="SUPFAM" id="SSF46894">
    <property type="entry name" value="C-terminal effector domain of the bipartite response regulators"/>
    <property type="match status" value="1"/>
</dbReference>
<dbReference type="Pfam" id="PF00196">
    <property type="entry name" value="GerE"/>
    <property type="match status" value="1"/>
</dbReference>
<evidence type="ECO:0000313" key="4">
    <source>
        <dbReference type="Proteomes" id="UP000058305"/>
    </source>
</evidence>
<proteinExistence type="predicted"/>
<dbReference type="SUPFAM" id="SSF48452">
    <property type="entry name" value="TPR-like"/>
    <property type="match status" value="1"/>
</dbReference>
<sequence>MPERTDLGAGLVAFAERRWDDACTLLGGAEAAAPLLLDQLEMLARAAALCGRDDEAFDALARTYHGYLAVEAPTDADELRAARAAFWLGYRLGSLHERGRSHAWLARSAELANRHPGAVEHGYLLLPGIHHLLHLGDAAGSAATAAEAVAIGFRHSDAELQALGTQLRGRALLADGLLDAAVDAFGEAMLLAADDSVTELPRGLVYCSVLDGCQQAFAVERAREWAEVLSDWALAQPQLLLFTGRCRVHRAELLCLGGAWQAALAEAETVIANPRAEAHELGAANYQRGEIYRLRGEFALAEVAYRDANDCGHDPHPGLALLRLAEGRADDAAAGIGRVLATTEQSLSRAQVLPAAIEIALTRGAIADAAALSAELDRIAQAHPSTLLETLAVQASGLLALADGRPADALPQLRRAQSAWVDLDSPYYVARVRTLLGECLSALGDGEGARWEQTAAEAALVRLGAAPDLARLRAGRPAADSRQYAITPRELQVLRLAASGLTNKAIATELQVSTRTVDRHMSELMRRIGVSSRVAATAYAYEHGLLGG</sequence>
<dbReference type="OrthoDB" id="27092at2"/>
<protein>
    <recommendedName>
        <fullName evidence="2">HTH luxR-type domain-containing protein</fullName>
    </recommendedName>
</protein>
<dbReference type="RefSeq" id="WP_067227239.1">
    <property type="nucleotide sequence ID" value="NZ_CP014145.1"/>
</dbReference>
<dbReference type="InterPro" id="IPR016032">
    <property type="entry name" value="Sig_transdc_resp-reg_C-effctor"/>
</dbReference>
<dbReference type="PANTHER" id="PTHR43214:SF17">
    <property type="entry name" value="TRANSCRIPTIONAL REGULATORY PROTEIN RCSB"/>
    <property type="match status" value="1"/>
</dbReference>
<dbReference type="SMART" id="SM00421">
    <property type="entry name" value="HTH_LUXR"/>
    <property type="match status" value="1"/>
</dbReference>
<reference evidence="4" key="2">
    <citation type="submission" date="2016-01" db="EMBL/GenBank/DDBJ databases">
        <title>First complete genome sequence of a species in the genus Microterricola, an extremophilic cold active enzyme producing strain ERGS5:02 isolated from Sikkim Himalaya.</title>
        <authorList>
            <person name="Kumar R."/>
            <person name="Singh D."/>
            <person name="Swarnkar M.K."/>
        </authorList>
    </citation>
    <scope>NUCLEOTIDE SEQUENCE [LARGE SCALE GENOMIC DNA]</scope>
    <source>
        <strain evidence="4">ERGS5:02</strain>
    </source>
</reference>
<dbReference type="PANTHER" id="PTHR43214">
    <property type="entry name" value="TWO-COMPONENT RESPONSE REGULATOR"/>
    <property type="match status" value="1"/>
</dbReference>
<dbReference type="GO" id="GO:0003677">
    <property type="term" value="F:DNA binding"/>
    <property type="evidence" value="ECO:0007669"/>
    <property type="project" value="UniProtKB-KW"/>
</dbReference>
<organism evidence="3 4">
    <name type="scientific">Microterricola viridarii</name>
    <dbReference type="NCBI Taxonomy" id="412690"/>
    <lineage>
        <taxon>Bacteria</taxon>
        <taxon>Bacillati</taxon>
        <taxon>Actinomycetota</taxon>
        <taxon>Actinomycetes</taxon>
        <taxon>Micrococcales</taxon>
        <taxon>Microbacteriaceae</taxon>
        <taxon>Microterricola</taxon>
    </lineage>
</organism>
<evidence type="ECO:0000259" key="2">
    <source>
        <dbReference type="PROSITE" id="PS50043"/>
    </source>
</evidence>
<dbReference type="PRINTS" id="PR00038">
    <property type="entry name" value="HTHLUXR"/>
</dbReference>
<reference evidence="3 4" key="1">
    <citation type="journal article" date="2016" name="J. Biotechnol.">
        <title>First complete genome sequence of a species in the genus Microterricola, an extremophilic cold active enzyme producing bacterial strain ERGS5:02 isolated from Sikkim Himalaya.</title>
        <authorList>
            <person name="Himanshu"/>
            <person name="Swarnkar M.K."/>
            <person name="Singh D."/>
            <person name="Kumar R."/>
        </authorList>
    </citation>
    <scope>NUCLEOTIDE SEQUENCE [LARGE SCALE GENOMIC DNA]</scope>
    <source>
        <strain evidence="3 4">ERGS5:02</strain>
    </source>
</reference>
<dbReference type="InterPro" id="IPR011990">
    <property type="entry name" value="TPR-like_helical_dom_sf"/>
</dbReference>
<dbReference type="InterPro" id="IPR036388">
    <property type="entry name" value="WH-like_DNA-bd_sf"/>
</dbReference>
<keyword evidence="1" id="KW-0238">DNA-binding</keyword>
<dbReference type="KEGG" id="mvd:AWU67_06400"/>
<dbReference type="CDD" id="cd06170">
    <property type="entry name" value="LuxR_C_like"/>
    <property type="match status" value="1"/>
</dbReference>
<dbReference type="Gene3D" id="1.25.40.10">
    <property type="entry name" value="Tetratricopeptide repeat domain"/>
    <property type="match status" value="1"/>
</dbReference>
<evidence type="ECO:0000256" key="1">
    <source>
        <dbReference type="ARBA" id="ARBA00023125"/>
    </source>
</evidence>
<dbReference type="InterPro" id="IPR000792">
    <property type="entry name" value="Tscrpt_reg_LuxR_C"/>
</dbReference>
<dbReference type="Gene3D" id="1.10.10.10">
    <property type="entry name" value="Winged helix-like DNA-binding domain superfamily/Winged helix DNA-binding domain"/>
    <property type="match status" value="1"/>
</dbReference>
<name>A0A109QWQ7_9MICO</name>
<dbReference type="PROSITE" id="PS50043">
    <property type="entry name" value="HTH_LUXR_2"/>
    <property type="match status" value="1"/>
</dbReference>
<keyword evidence="4" id="KW-1185">Reference proteome</keyword>
<dbReference type="AlphaFoldDB" id="A0A109QWQ7"/>
<accession>A0A109QWQ7</accession>
<dbReference type="EMBL" id="CP014145">
    <property type="protein sequence ID" value="AMB58549.1"/>
    <property type="molecule type" value="Genomic_DNA"/>
</dbReference>
<feature type="domain" description="HTH luxR-type" evidence="2">
    <location>
        <begin position="479"/>
        <end position="544"/>
    </location>
</feature>
<dbReference type="Proteomes" id="UP000058305">
    <property type="component" value="Chromosome"/>
</dbReference>
<evidence type="ECO:0000313" key="3">
    <source>
        <dbReference type="EMBL" id="AMB58549.1"/>
    </source>
</evidence>
<gene>
    <name evidence="3" type="ORF">AWU67_06400</name>
</gene>
<dbReference type="InterPro" id="IPR039420">
    <property type="entry name" value="WalR-like"/>
</dbReference>
<dbReference type="GO" id="GO:0006355">
    <property type="term" value="P:regulation of DNA-templated transcription"/>
    <property type="evidence" value="ECO:0007669"/>
    <property type="project" value="InterPro"/>
</dbReference>